<protein>
    <recommendedName>
        <fullName evidence="2">BD-FAE-like domain-containing protein</fullName>
    </recommendedName>
</protein>
<dbReference type="InterPro" id="IPR049492">
    <property type="entry name" value="BD-FAE-like_dom"/>
</dbReference>
<evidence type="ECO:0000313" key="4">
    <source>
        <dbReference type="Proteomes" id="UP001428290"/>
    </source>
</evidence>
<dbReference type="Gene3D" id="3.40.50.1820">
    <property type="entry name" value="alpha/beta hydrolase"/>
    <property type="match status" value="1"/>
</dbReference>
<organism evidence="3 4">
    <name type="scientific">Herpetosiphon gulosus</name>
    <dbReference type="NCBI Taxonomy" id="1973496"/>
    <lineage>
        <taxon>Bacteria</taxon>
        <taxon>Bacillati</taxon>
        <taxon>Chloroflexota</taxon>
        <taxon>Chloroflexia</taxon>
        <taxon>Herpetosiphonales</taxon>
        <taxon>Herpetosiphonaceae</taxon>
        <taxon>Herpetosiphon</taxon>
    </lineage>
</organism>
<sequence length="269" mass="29132">MANDVECLTDLPYGNAAGYWLFLDLYRPEPLPSQALPVVIYIHGGMWRRGDKALSSDPFLAQTGRYIVASINYRRSDQAIFPAQLHDAKAAVRWLRANAQRLGIDPQRIGVWGHDAGGHLASLLGVTGAESSLEGNNGSPEQPSQVQAVVAVAAPSDLSQLGAWHDEPDSPESLLVGGALPTRPELVQQANPLNYLNQPAPPFLLIHGEQDQTVPVGQSLILQQALQAANAEVELVLLPEAEHNFGANSPHLQQINQQILAFFDRVLQA</sequence>
<reference evidence="3 4" key="1">
    <citation type="submission" date="2024-02" db="EMBL/GenBank/DDBJ databases">
        <title>Herpetosiphon gulosus NBRC 112829.</title>
        <authorList>
            <person name="Ichikawa N."/>
            <person name="Katano-Makiyama Y."/>
            <person name="Hidaka K."/>
        </authorList>
    </citation>
    <scope>NUCLEOTIDE SEQUENCE [LARGE SCALE GENOMIC DNA]</scope>
    <source>
        <strain evidence="3 4">NBRC 112829</strain>
    </source>
</reference>
<accession>A0ABP9X1E2</accession>
<dbReference type="Pfam" id="PF20434">
    <property type="entry name" value="BD-FAE"/>
    <property type="match status" value="1"/>
</dbReference>
<keyword evidence="4" id="KW-1185">Reference proteome</keyword>
<evidence type="ECO:0000313" key="3">
    <source>
        <dbReference type="EMBL" id="GAA5529252.1"/>
    </source>
</evidence>
<dbReference type="PANTHER" id="PTHR48081">
    <property type="entry name" value="AB HYDROLASE SUPERFAMILY PROTEIN C4A8.06C"/>
    <property type="match status" value="1"/>
</dbReference>
<gene>
    <name evidence="3" type="ORF">Hgul01_03058</name>
</gene>
<feature type="domain" description="BD-FAE-like" evidence="2">
    <location>
        <begin position="23"/>
        <end position="226"/>
    </location>
</feature>
<dbReference type="PANTHER" id="PTHR48081:SF13">
    <property type="entry name" value="ALPHA_BETA HYDROLASE"/>
    <property type="match status" value="1"/>
</dbReference>
<evidence type="ECO:0000259" key="2">
    <source>
        <dbReference type="Pfam" id="PF20434"/>
    </source>
</evidence>
<dbReference type="InterPro" id="IPR050300">
    <property type="entry name" value="GDXG_lipolytic_enzyme"/>
</dbReference>
<dbReference type="Proteomes" id="UP001428290">
    <property type="component" value="Unassembled WGS sequence"/>
</dbReference>
<dbReference type="EMBL" id="BAABRU010000010">
    <property type="protein sequence ID" value="GAA5529252.1"/>
    <property type="molecule type" value="Genomic_DNA"/>
</dbReference>
<dbReference type="RefSeq" id="WP_345722866.1">
    <property type="nucleotide sequence ID" value="NZ_BAABRU010000010.1"/>
</dbReference>
<comment type="caution">
    <text evidence="3">The sequence shown here is derived from an EMBL/GenBank/DDBJ whole genome shotgun (WGS) entry which is preliminary data.</text>
</comment>
<name>A0ABP9X1E2_9CHLR</name>
<keyword evidence="1" id="KW-0378">Hydrolase</keyword>
<proteinExistence type="predicted"/>
<dbReference type="InterPro" id="IPR029058">
    <property type="entry name" value="AB_hydrolase_fold"/>
</dbReference>
<evidence type="ECO:0000256" key="1">
    <source>
        <dbReference type="ARBA" id="ARBA00022801"/>
    </source>
</evidence>
<dbReference type="SUPFAM" id="SSF53474">
    <property type="entry name" value="alpha/beta-Hydrolases"/>
    <property type="match status" value="1"/>
</dbReference>